<comment type="caution">
    <text evidence="1">The sequence shown here is derived from an EMBL/GenBank/DDBJ whole genome shotgun (WGS) entry which is preliminary data.</text>
</comment>
<sequence>MQDQDLRFSPLNRLHFSLNRYTRPAKVHASHVRVRDLAGYPLELITVGEAFFKLDHIGHCGVRFTNSDFPIPTGRPTRLTS</sequence>
<dbReference type="Proteomes" id="UP000324748">
    <property type="component" value="Unassembled WGS sequence"/>
</dbReference>
<keyword evidence="3" id="KW-1185">Reference proteome</keyword>
<dbReference type="EMBL" id="VDEP01000172">
    <property type="protein sequence ID" value="KAA1126401.1"/>
    <property type="molecule type" value="Genomic_DNA"/>
</dbReference>
<evidence type="ECO:0000313" key="4">
    <source>
        <dbReference type="Proteomes" id="UP000325313"/>
    </source>
</evidence>
<evidence type="ECO:0000313" key="1">
    <source>
        <dbReference type="EMBL" id="KAA1106412.1"/>
    </source>
</evidence>
<dbReference type="EMBL" id="VSWC01000040">
    <property type="protein sequence ID" value="KAA1106412.1"/>
    <property type="molecule type" value="Genomic_DNA"/>
</dbReference>
<accession>A0A5B0PZP4</accession>
<dbReference type="AlphaFoldDB" id="A0A5B0PZP4"/>
<proteinExistence type="predicted"/>
<name>A0A5B0PZP4_PUCGR</name>
<organism evidence="1 3">
    <name type="scientific">Puccinia graminis f. sp. tritici</name>
    <dbReference type="NCBI Taxonomy" id="56615"/>
    <lineage>
        <taxon>Eukaryota</taxon>
        <taxon>Fungi</taxon>
        <taxon>Dikarya</taxon>
        <taxon>Basidiomycota</taxon>
        <taxon>Pucciniomycotina</taxon>
        <taxon>Pucciniomycetes</taxon>
        <taxon>Pucciniales</taxon>
        <taxon>Pucciniaceae</taxon>
        <taxon>Puccinia</taxon>
    </lineage>
</organism>
<gene>
    <name evidence="1" type="ORF">PGT21_034634</name>
    <name evidence="2" type="ORF">PGTUg99_030944</name>
</gene>
<evidence type="ECO:0000313" key="3">
    <source>
        <dbReference type="Proteomes" id="UP000324748"/>
    </source>
</evidence>
<reference evidence="3 4" key="1">
    <citation type="submission" date="2019-05" db="EMBL/GenBank/DDBJ databases">
        <title>Emergence of the Ug99 lineage of the wheat stem rust pathogen through somatic hybridization.</title>
        <authorList>
            <person name="Li F."/>
            <person name="Upadhyaya N.M."/>
            <person name="Sperschneider J."/>
            <person name="Matny O."/>
            <person name="Nguyen-Phuc H."/>
            <person name="Mago R."/>
            <person name="Raley C."/>
            <person name="Miller M.E."/>
            <person name="Silverstein K.A.T."/>
            <person name="Henningsen E."/>
            <person name="Hirsch C.D."/>
            <person name="Visser B."/>
            <person name="Pretorius Z.A."/>
            <person name="Steffenson B.J."/>
            <person name="Schwessinger B."/>
            <person name="Dodds P.N."/>
            <person name="Figueroa M."/>
        </authorList>
    </citation>
    <scope>NUCLEOTIDE SEQUENCE [LARGE SCALE GENOMIC DNA]</scope>
    <source>
        <strain evidence="1">21-0</strain>
        <strain evidence="2 4">Ug99</strain>
    </source>
</reference>
<evidence type="ECO:0000313" key="2">
    <source>
        <dbReference type="EMBL" id="KAA1126401.1"/>
    </source>
</evidence>
<protein>
    <submittedName>
        <fullName evidence="1">Uncharacterized protein</fullName>
    </submittedName>
</protein>
<dbReference type="Proteomes" id="UP000325313">
    <property type="component" value="Unassembled WGS sequence"/>
</dbReference>